<organism evidence="5 6">
    <name type="scientific">Gadus morhua</name>
    <name type="common">Atlantic cod</name>
    <dbReference type="NCBI Taxonomy" id="8049"/>
    <lineage>
        <taxon>Eukaryota</taxon>
        <taxon>Metazoa</taxon>
        <taxon>Chordata</taxon>
        <taxon>Craniata</taxon>
        <taxon>Vertebrata</taxon>
        <taxon>Euteleostomi</taxon>
        <taxon>Actinopterygii</taxon>
        <taxon>Neopterygii</taxon>
        <taxon>Teleostei</taxon>
        <taxon>Neoteleostei</taxon>
        <taxon>Acanthomorphata</taxon>
        <taxon>Zeiogadaria</taxon>
        <taxon>Gadariae</taxon>
        <taxon>Gadiformes</taxon>
        <taxon>Gadoidei</taxon>
        <taxon>Gadidae</taxon>
        <taxon>Gadus</taxon>
    </lineage>
</organism>
<keyword evidence="6" id="KW-1185">Reference proteome</keyword>
<accession>A0A8C5BLD1</accession>
<dbReference type="PANTHER" id="PTHR11860:SF118">
    <property type="entry name" value="CMRF35-LIKE MOLECULE 3-RELATED"/>
    <property type="match status" value="1"/>
</dbReference>
<sequence>MSFNCAAALCTADPTAVHLSHHTVREVKGNVGGNISFQCSGEWSSAGSQSYFCKSSKCSSEDAKTGGSDKYSIEDKGNTFITTIMNLQPEDTGTYWCGIERTGIDTFVDEVIKHLSSSPYSAWPAQRRWPANETRPCERHMCVCEYKHCNASISCRFFDVPCISTTRLLWGLSEPWLRRNWGKGTLALTR</sequence>
<reference evidence="5" key="2">
    <citation type="submission" date="2025-09" db="UniProtKB">
        <authorList>
            <consortium name="Ensembl"/>
        </authorList>
    </citation>
    <scope>IDENTIFICATION</scope>
</reference>
<evidence type="ECO:0000256" key="1">
    <source>
        <dbReference type="ARBA" id="ARBA00004370"/>
    </source>
</evidence>
<dbReference type="Ensembl" id="ENSGMOT00000061465.1">
    <property type="protein sequence ID" value="ENSGMOP00000045852.1"/>
    <property type="gene ID" value="ENSGMOG00000033964.1"/>
</dbReference>
<dbReference type="Gene3D" id="2.60.40.10">
    <property type="entry name" value="Immunoglobulins"/>
    <property type="match status" value="1"/>
</dbReference>
<evidence type="ECO:0000256" key="2">
    <source>
        <dbReference type="ARBA" id="ARBA00022692"/>
    </source>
</evidence>
<dbReference type="InterPro" id="IPR013106">
    <property type="entry name" value="Ig_V-set"/>
</dbReference>
<dbReference type="InterPro" id="IPR036179">
    <property type="entry name" value="Ig-like_dom_sf"/>
</dbReference>
<dbReference type="AlphaFoldDB" id="A0A8C5BLD1"/>
<protein>
    <recommendedName>
        <fullName evidence="4">Immunoglobulin V-set domain-containing protein</fullName>
    </recommendedName>
</protein>
<name>A0A8C5BLD1_GADMO</name>
<dbReference type="InterPro" id="IPR050671">
    <property type="entry name" value="CD300_family_receptors"/>
</dbReference>
<evidence type="ECO:0000256" key="3">
    <source>
        <dbReference type="ARBA" id="ARBA00023136"/>
    </source>
</evidence>
<dbReference type="PANTHER" id="PTHR11860">
    <property type="entry name" value="POLYMERIC-IMMUNOGLOBULIN RECEPTOR"/>
    <property type="match status" value="1"/>
</dbReference>
<reference evidence="5" key="1">
    <citation type="submission" date="2025-08" db="UniProtKB">
        <authorList>
            <consortium name="Ensembl"/>
        </authorList>
    </citation>
    <scope>IDENTIFICATION</scope>
</reference>
<evidence type="ECO:0000313" key="5">
    <source>
        <dbReference type="Ensembl" id="ENSGMOP00000045852.1"/>
    </source>
</evidence>
<dbReference type="GO" id="GO:0004888">
    <property type="term" value="F:transmembrane signaling receptor activity"/>
    <property type="evidence" value="ECO:0007669"/>
    <property type="project" value="TreeGrafter"/>
</dbReference>
<dbReference type="SUPFAM" id="SSF48726">
    <property type="entry name" value="Immunoglobulin"/>
    <property type="match status" value="1"/>
</dbReference>
<dbReference type="GeneTree" id="ENSGT00910000145048"/>
<dbReference type="Proteomes" id="UP000694546">
    <property type="component" value="Chromosome 3"/>
</dbReference>
<comment type="subcellular location">
    <subcellularLocation>
        <location evidence="1">Membrane</location>
    </subcellularLocation>
</comment>
<keyword evidence="3" id="KW-0472">Membrane</keyword>
<feature type="domain" description="Immunoglobulin V-set" evidence="4">
    <location>
        <begin position="25"/>
        <end position="104"/>
    </location>
</feature>
<dbReference type="Pfam" id="PF07686">
    <property type="entry name" value="V-set"/>
    <property type="match status" value="1"/>
</dbReference>
<dbReference type="GO" id="GO:0005886">
    <property type="term" value="C:plasma membrane"/>
    <property type="evidence" value="ECO:0007669"/>
    <property type="project" value="TreeGrafter"/>
</dbReference>
<evidence type="ECO:0000313" key="6">
    <source>
        <dbReference type="Proteomes" id="UP000694546"/>
    </source>
</evidence>
<proteinExistence type="predicted"/>
<dbReference type="InterPro" id="IPR013783">
    <property type="entry name" value="Ig-like_fold"/>
</dbReference>
<keyword evidence="2" id="KW-0812">Transmembrane</keyword>
<evidence type="ECO:0000259" key="4">
    <source>
        <dbReference type="Pfam" id="PF07686"/>
    </source>
</evidence>